<evidence type="ECO:0000313" key="2">
    <source>
        <dbReference type="Ensembl" id="ENSHHUP00000066693.1"/>
    </source>
</evidence>
<accession>A0A4W5PX31</accession>
<name>A0A4W5PX31_9TELE</name>
<evidence type="ECO:0000313" key="3">
    <source>
        <dbReference type="Proteomes" id="UP000314982"/>
    </source>
</evidence>
<protein>
    <submittedName>
        <fullName evidence="2">Uncharacterized protein</fullName>
    </submittedName>
</protein>
<feature type="region of interest" description="Disordered" evidence="1">
    <location>
        <begin position="56"/>
        <end position="146"/>
    </location>
</feature>
<evidence type="ECO:0000256" key="1">
    <source>
        <dbReference type="SAM" id="MobiDB-lite"/>
    </source>
</evidence>
<dbReference type="STRING" id="62062.ENSHHUP00000066693"/>
<organism evidence="2 3">
    <name type="scientific">Hucho hucho</name>
    <name type="common">huchen</name>
    <dbReference type="NCBI Taxonomy" id="62062"/>
    <lineage>
        <taxon>Eukaryota</taxon>
        <taxon>Metazoa</taxon>
        <taxon>Chordata</taxon>
        <taxon>Craniata</taxon>
        <taxon>Vertebrata</taxon>
        <taxon>Euteleostomi</taxon>
        <taxon>Actinopterygii</taxon>
        <taxon>Neopterygii</taxon>
        <taxon>Teleostei</taxon>
        <taxon>Protacanthopterygii</taxon>
        <taxon>Salmoniformes</taxon>
        <taxon>Salmonidae</taxon>
        <taxon>Salmoninae</taxon>
        <taxon>Hucho</taxon>
    </lineage>
</organism>
<dbReference type="Ensembl" id="ENSHHUT00000068942.1">
    <property type="protein sequence ID" value="ENSHHUP00000066693.1"/>
    <property type="gene ID" value="ENSHHUG00000039330.1"/>
</dbReference>
<dbReference type="GeneTree" id="ENSGT00940000154952"/>
<reference evidence="3" key="1">
    <citation type="submission" date="2018-06" db="EMBL/GenBank/DDBJ databases">
        <title>Genome assembly of Danube salmon.</title>
        <authorList>
            <person name="Macqueen D.J."/>
            <person name="Gundappa M.K."/>
        </authorList>
    </citation>
    <scope>NUCLEOTIDE SEQUENCE [LARGE SCALE GENOMIC DNA]</scope>
</reference>
<dbReference type="AlphaFoldDB" id="A0A4W5PX31"/>
<keyword evidence="3" id="KW-1185">Reference proteome</keyword>
<sequence>MGVEAGKDFEDRNRHVALTEIIMNRRRGEGGTLSGSGAVSITLGWRKPSSLSLSLSPGCRGSYNSQHSHCGPDLRPLGSSDHHIEPPYEDRVNLYHKGPMRGLGNNTAPSSPGVDSASLQRAGSHSAGGSSHNAGGSYGRGGANNYATVGPGYTAEAYATDPYTADPYRTLQYCPSVESPYSKSGPALPPEGTLARSPSIDSIQKDPR</sequence>
<reference evidence="2" key="3">
    <citation type="submission" date="2025-09" db="UniProtKB">
        <authorList>
            <consortium name="Ensembl"/>
        </authorList>
    </citation>
    <scope>IDENTIFICATION</scope>
</reference>
<dbReference type="Proteomes" id="UP000314982">
    <property type="component" value="Unassembled WGS sequence"/>
</dbReference>
<feature type="compositionally biased region" description="Basic and acidic residues" evidence="1">
    <location>
        <begin position="80"/>
        <end position="93"/>
    </location>
</feature>
<reference evidence="2" key="2">
    <citation type="submission" date="2025-08" db="UniProtKB">
        <authorList>
            <consortium name="Ensembl"/>
        </authorList>
    </citation>
    <scope>IDENTIFICATION</scope>
</reference>
<proteinExistence type="predicted"/>
<feature type="region of interest" description="Disordered" evidence="1">
    <location>
        <begin position="175"/>
        <end position="208"/>
    </location>
</feature>
<feature type="compositionally biased region" description="Low complexity" evidence="1">
    <location>
        <begin position="122"/>
        <end position="135"/>
    </location>
</feature>